<dbReference type="STRING" id="400727.A0A2T7PLZ2"/>
<evidence type="ECO:0000256" key="1">
    <source>
        <dbReference type="ARBA" id="ARBA00023054"/>
    </source>
</evidence>
<dbReference type="GO" id="GO:0005634">
    <property type="term" value="C:nucleus"/>
    <property type="evidence" value="ECO:0007669"/>
    <property type="project" value="TreeGrafter"/>
</dbReference>
<dbReference type="Proteomes" id="UP000245119">
    <property type="component" value="Linkage Group LG3"/>
</dbReference>
<dbReference type="GO" id="GO:0008017">
    <property type="term" value="F:microtubule binding"/>
    <property type="evidence" value="ECO:0007669"/>
    <property type="project" value="TreeGrafter"/>
</dbReference>
<dbReference type="PANTHER" id="PTHR24200:SF11">
    <property type="entry name" value="TOUCAN, ISOFORM A"/>
    <property type="match status" value="1"/>
</dbReference>
<dbReference type="AlphaFoldDB" id="A0A2T7PLZ2"/>
<evidence type="ECO:0000313" key="5">
    <source>
        <dbReference type="Proteomes" id="UP000245119"/>
    </source>
</evidence>
<feature type="coiled-coil region" evidence="2">
    <location>
        <begin position="93"/>
        <end position="188"/>
    </location>
</feature>
<accession>A0A2T7PLZ2</accession>
<feature type="coiled-coil region" evidence="2">
    <location>
        <begin position="306"/>
        <end position="350"/>
    </location>
</feature>
<feature type="compositionally biased region" description="Polar residues" evidence="3">
    <location>
        <begin position="496"/>
        <end position="507"/>
    </location>
</feature>
<comment type="caution">
    <text evidence="4">The sequence shown here is derived from an EMBL/GenBank/DDBJ whole genome shotgun (WGS) entry which is preliminary data.</text>
</comment>
<keyword evidence="1 2" id="KW-0175">Coiled coil</keyword>
<feature type="region of interest" description="Disordered" evidence="3">
    <location>
        <begin position="486"/>
        <end position="507"/>
    </location>
</feature>
<dbReference type="PANTHER" id="PTHR24200">
    <property type="entry name" value="TOUCAN, ISOFORM A"/>
    <property type="match status" value="1"/>
</dbReference>
<dbReference type="OrthoDB" id="2130750at2759"/>
<protein>
    <submittedName>
        <fullName evidence="4">Uncharacterized protein</fullName>
    </submittedName>
</protein>
<dbReference type="EMBL" id="PZQS01000003">
    <property type="protein sequence ID" value="PVD34424.1"/>
    <property type="molecule type" value="Genomic_DNA"/>
</dbReference>
<evidence type="ECO:0000313" key="4">
    <source>
        <dbReference type="EMBL" id="PVD34424.1"/>
    </source>
</evidence>
<reference evidence="4 5" key="1">
    <citation type="submission" date="2018-04" db="EMBL/GenBank/DDBJ databases">
        <title>The genome of golden apple snail Pomacea canaliculata provides insight into stress tolerance and invasive adaptation.</title>
        <authorList>
            <person name="Liu C."/>
            <person name="Liu B."/>
            <person name="Ren Y."/>
            <person name="Zhang Y."/>
            <person name="Wang H."/>
            <person name="Li S."/>
            <person name="Jiang F."/>
            <person name="Yin L."/>
            <person name="Zhang G."/>
            <person name="Qian W."/>
            <person name="Fan W."/>
        </authorList>
    </citation>
    <scope>NUCLEOTIDE SEQUENCE [LARGE SCALE GENOMIC DNA]</scope>
    <source>
        <strain evidence="4">SZHN2017</strain>
        <tissue evidence="4">Muscle</tissue>
    </source>
</reference>
<dbReference type="InterPro" id="IPR051293">
    <property type="entry name" value="MTUS1/CCDC69"/>
</dbReference>
<evidence type="ECO:0000256" key="3">
    <source>
        <dbReference type="SAM" id="MobiDB-lite"/>
    </source>
</evidence>
<feature type="compositionally biased region" description="Polar residues" evidence="3">
    <location>
        <begin position="420"/>
        <end position="444"/>
    </location>
</feature>
<evidence type="ECO:0000256" key="2">
    <source>
        <dbReference type="SAM" id="Coils"/>
    </source>
</evidence>
<gene>
    <name evidence="4" type="ORF">C0Q70_05697</name>
</gene>
<sequence>MARKDLQRGGKGCHLIKLKSGQPPDVVSTSARGTQAQEVARLESLCEARTKDLNYTRMQLKAGLQAFDAMACLVNYCAQDLDAFSCPEVTAKLKLAEGKVLEQQEQIDGLQKQIGMAEEQILEIVKAKDTALEEVTKLKEEIEENEKTHAEAMKAMQEAHREAQAKLEEDLTAQHQQAIQQLQLYKEKQIERLHDSSRRQISELAAEHQMATNQLRVAHLEEIQELRNKHDMQMEELHEQHRNKLEDITRRFESIKICLSEKVESLCQECDDLRFRAKSSEEALQRDADTKVQLALAPYLHLPKEIESLRTVVDMRTEEIQRLRKQNMDLEKQLEELPIAQEKVLSLQQKVENLQAIISIKTDHEKQLHEKCQVLMRKYDRESRANKRLSMDYEQAMWRMSQSADFSLSSDNLNVRHLSHSPTRTDCQHGSPSPIRRSQSNTGQAGVDADSAASVTRRQRKISGGDEDHSRRIRCRSATFVMEKSRTPKVNASHDCGTTHSGSSTNQLMTRSADSADIAEALSTDHNESWNFGTDDGDDAQSNLESSIVLEISRDFETPSGNVSYCVTVADEVNGDKEAQDDVFDGKSVNSTVAATLETTITDLSGGNKMEMLETSSSNVTPPPQQYQPLQALLKVVKLYVRSFCRD</sequence>
<organism evidence="4 5">
    <name type="scientific">Pomacea canaliculata</name>
    <name type="common">Golden apple snail</name>
    <dbReference type="NCBI Taxonomy" id="400727"/>
    <lineage>
        <taxon>Eukaryota</taxon>
        <taxon>Metazoa</taxon>
        <taxon>Spiralia</taxon>
        <taxon>Lophotrochozoa</taxon>
        <taxon>Mollusca</taxon>
        <taxon>Gastropoda</taxon>
        <taxon>Caenogastropoda</taxon>
        <taxon>Architaenioglossa</taxon>
        <taxon>Ampullarioidea</taxon>
        <taxon>Ampullariidae</taxon>
        <taxon>Pomacea</taxon>
    </lineage>
</organism>
<feature type="coiled-coil region" evidence="2">
    <location>
        <begin position="216"/>
        <end position="243"/>
    </location>
</feature>
<feature type="region of interest" description="Disordered" evidence="3">
    <location>
        <begin position="417"/>
        <end position="471"/>
    </location>
</feature>
<keyword evidence="5" id="KW-1185">Reference proteome</keyword>
<proteinExistence type="predicted"/>
<name>A0A2T7PLZ2_POMCA</name>
<dbReference type="GO" id="GO:0005737">
    <property type="term" value="C:cytoplasm"/>
    <property type="evidence" value="ECO:0007669"/>
    <property type="project" value="TreeGrafter"/>
</dbReference>